<evidence type="ECO:0000313" key="3">
    <source>
        <dbReference type="Proteomes" id="UP001226762"/>
    </source>
</evidence>
<comment type="caution">
    <text evidence="2">The sequence shown here is derived from an EMBL/GenBank/DDBJ whole genome shotgun (WGS) entry which is preliminary data.</text>
</comment>
<organism evidence="2 3">
    <name type="scientific">Marimonas arenosa</name>
    <dbReference type="NCBI Taxonomy" id="1795305"/>
    <lineage>
        <taxon>Bacteria</taxon>
        <taxon>Pseudomonadati</taxon>
        <taxon>Pseudomonadota</taxon>
        <taxon>Alphaproteobacteria</taxon>
        <taxon>Rhodobacterales</taxon>
        <taxon>Paracoccaceae</taxon>
        <taxon>Marimonas</taxon>
    </lineage>
</organism>
<dbReference type="SUPFAM" id="SSF54862">
    <property type="entry name" value="4Fe-4S ferredoxins"/>
    <property type="match status" value="1"/>
</dbReference>
<dbReference type="PROSITE" id="PS51379">
    <property type="entry name" value="4FE4S_FER_2"/>
    <property type="match status" value="1"/>
</dbReference>
<evidence type="ECO:0000313" key="2">
    <source>
        <dbReference type="EMBL" id="MDQ2092359.1"/>
    </source>
</evidence>
<gene>
    <name evidence="2" type="ORF">NO357_20840</name>
</gene>
<accession>A0AAE4B7I4</accession>
<proteinExistence type="predicted"/>
<keyword evidence="3" id="KW-1185">Reference proteome</keyword>
<dbReference type="RefSeq" id="WP_306737666.1">
    <property type="nucleotide sequence ID" value="NZ_JANHAX010000009.1"/>
</dbReference>
<dbReference type="AlphaFoldDB" id="A0AAE4B7I4"/>
<protein>
    <submittedName>
        <fullName evidence="2">Ferredoxin</fullName>
    </submittedName>
</protein>
<feature type="domain" description="4Fe-4S ferredoxin-type" evidence="1">
    <location>
        <begin position="125"/>
        <end position="156"/>
    </location>
</feature>
<sequence>MKLAPAPETHALMVMGALHDAGDTIVLLGPHEPGFWAHFTAQPEYRDGRPDPLDRWSKRAIGGLAADWNGTAIFPSDGPPYAPFQDWALRSGQAWTSPVGMLVQAQAGLMVSFRGAVRLAGRRLPLPAAKPDPCRTCPDKPCLSACPVGALGPGPYRVDACRAHLETAEGRDCRAQGCAVRRACPVSRSYGRLPEQSAFHMRAFR</sequence>
<name>A0AAE4B7I4_9RHOB</name>
<dbReference type="EMBL" id="JANHAX010000009">
    <property type="protein sequence ID" value="MDQ2092359.1"/>
    <property type="molecule type" value="Genomic_DNA"/>
</dbReference>
<evidence type="ECO:0000259" key="1">
    <source>
        <dbReference type="PROSITE" id="PS51379"/>
    </source>
</evidence>
<reference evidence="2" key="2">
    <citation type="submission" date="2023-02" db="EMBL/GenBank/DDBJ databases">
        <title>'Rhodoalgimonas zhirmunskyi' gen. nov., isolated from a red alga.</title>
        <authorList>
            <person name="Nedashkovskaya O.I."/>
            <person name="Otstavnykh N.Y."/>
            <person name="Bystritskaya E.P."/>
            <person name="Balabanova L.A."/>
            <person name="Isaeva M.P."/>
        </authorList>
    </citation>
    <scope>NUCLEOTIDE SEQUENCE</scope>
    <source>
        <strain evidence="2">KCTC 52189</strain>
    </source>
</reference>
<dbReference type="InterPro" id="IPR017896">
    <property type="entry name" value="4Fe4S_Fe-S-bd"/>
</dbReference>
<dbReference type="Proteomes" id="UP001226762">
    <property type="component" value="Unassembled WGS sequence"/>
</dbReference>
<reference evidence="2" key="1">
    <citation type="submission" date="2022-07" db="EMBL/GenBank/DDBJ databases">
        <authorList>
            <person name="Otstavnykh N."/>
            <person name="Isaeva M."/>
            <person name="Bystritskaya E."/>
        </authorList>
    </citation>
    <scope>NUCLEOTIDE SEQUENCE</scope>
    <source>
        <strain evidence="2">KCTC 52189</strain>
    </source>
</reference>